<keyword evidence="3" id="KW-1185">Reference proteome</keyword>
<keyword evidence="1" id="KW-0812">Transmembrane</keyword>
<sequence>MSIRNETWMIGDTRTAKKLTSRYKNSIKLVYVLFVHTLNIYQIYVLNPRGLCSRATLTACSPAEFPLLEGSLCLIPEICLGRTGAALVRLNNSASR</sequence>
<keyword evidence="1" id="KW-1133">Transmembrane helix</keyword>
<evidence type="ECO:0000313" key="2">
    <source>
        <dbReference type="EMBL" id="KYM92333.1"/>
    </source>
</evidence>
<dbReference type="AlphaFoldDB" id="A0A195BWI4"/>
<evidence type="ECO:0000256" key="1">
    <source>
        <dbReference type="SAM" id="Phobius"/>
    </source>
</evidence>
<dbReference type="Proteomes" id="UP000078540">
    <property type="component" value="Unassembled WGS sequence"/>
</dbReference>
<keyword evidence="1" id="KW-0472">Membrane</keyword>
<evidence type="ECO:0000313" key="3">
    <source>
        <dbReference type="Proteomes" id="UP000078540"/>
    </source>
</evidence>
<reference evidence="2 3" key="1">
    <citation type="submission" date="2015-09" db="EMBL/GenBank/DDBJ databases">
        <title>Atta colombica WGS genome.</title>
        <authorList>
            <person name="Nygaard S."/>
            <person name="Hu H."/>
            <person name="Boomsma J."/>
            <person name="Zhang G."/>
        </authorList>
    </citation>
    <scope>NUCLEOTIDE SEQUENCE [LARGE SCALE GENOMIC DNA]</scope>
    <source>
        <strain evidence="2">Treedump-2</strain>
        <tissue evidence="2">Whole body</tissue>
    </source>
</reference>
<accession>A0A195BWI4</accession>
<proteinExistence type="predicted"/>
<gene>
    <name evidence="2" type="ORF">ALC53_00788</name>
</gene>
<organism evidence="2 3">
    <name type="scientific">Atta colombica</name>
    <dbReference type="NCBI Taxonomy" id="520822"/>
    <lineage>
        <taxon>Eukaryota</taxon>
        <taxon>Metazoa</taxon>
        <taxon>Ecdysozoa</taxon>
        <taxon>Arthropoda</taxon>
        <taxon>Hexapoda</taxon>
        <taxon>Insecta</taxon>
        <taxon>Pterygota</taxon>
        <taxon>Neoptera</taxon>
        <taxon>Endopterygota</taxon>
        <taxon>Hymenoptera</taxon>
        <taxon>Apocrita</taxon>
        <taxon>Aculeata</taxon>
        <taxon>Formicoidea</taxon>
        <taxon>Formicidae</taxon>
        <taxon>Myrmicinae</taxon>
        <taxon>Atta</taxon>
    </lineage>
</organism>
<dbReference type="EMBL" id="KQ976401">
    <property type="protein sequence ID" value="KYM92333.1"/>
    <property type="molecule type" value="Genomic_DNA"/>
</dbReference>
<feature type="transmembrane region" description="Helical" evidence="1">
    <location>
        <begin position="27"/>
        <end position="46"/>
    </location>
</feature>
<protein>
    <submittedName>
        <fullName evidence="2">Uncharacterized protein</fullName>
    </submittedName>
</protein>
<name>A0A195BWI4_9HYME</name>